<dbReference type="HOGENOM" id="CLU_007337_1_0_1"/>
<evidence type="ECO:0000313" key="2">
    <source>
        <dbReference type="Proteomes" id="UP000054018"/>
    </source>
</evidence>
<dbReference type="AlphaFoldDB" id="A0A0C9YZJ6"/>
<evidence type="ECO:0000313" key="1">
    <source>
        <dbReference type="EMBL" id="KIK19394.1"/>
    </source>
</evidence>
<keyword evidence="2" id="KW-1185">Reference proteome</keyword>
<sequence>LKETMDFISALADAALEDPVVKLGPLALECLHNPPQVPLLIDNPSHHHSISIYLTTEHSSQDTYEKICQSTSQNFPGTQGVDNILSFHRVKNLITSLTGVEKIQHDMCPNSCAAFTGPYANLKECLLCGASCWNQACLQGTNGQGKVPAKQITTIPLGPQIQAFYCDPDQACNMCYLHEHMQKIIAELQETGSISLVDDIAAGWDYLGAVLSGDIKEDSIVLMVSLDSAQLYESKQSDCWLYIWIILNLAPDKWYKKAHVCLV</sequence>
<reference evidence="1 2" key="1">
    <citation type="submission" date="2014-04" db="EMBL/GenBank/DDBJ databases">
        <authorList>
            <consortium name="DOE Joint Genome Institute"/>
            <person name="Kuo A."/>
            <person name="Kohler A."/>
            <person name="Costa M.D."/>
            <person name="Nagy L.G."/>
            <person name="Floudas D."/>
            <person name="Copeland A."/>
            <person name="Barry K.W."/>
            <person name="Cichocki N."/>
            <person name="Veneault-Fourrey C."/>
            <person name="LaButti K."/>
            <person name="Lindquist E.A."/>
            <person name="Lipzen A."/>
            <person name="Lundell T."/>
            <person name="Morin E."/>
            <person name="Murat C."/>
            <person name="Sun H."/>
            <person name="Tunlid A."/>
            <person name="Henrissat B."/>
            <person name="Grigoriev I.V."/>
            <person name="Hibbett D.S."/>
            <person name="Martin F."/>
            <person name="Nordberg H.P."/>
            <person name="Cantor M.N."/>
            <person name="Hua S.X."/>
        </authorList>
    </citation>
    <scope>NUCLEOTIDE SEQUENCE [LARGE SCALE GENOMIC DNA]</scope>
    <source>
        <strain evidence="1 2">441</strain>
    </source>
</reference>
<organism evidence="1 2">
    <name type="scientific">Pisolithus microcarpus 441</name>
    <dbReference type="NCBI Taxonomy" id="765257"/>
    <lineage>
        <taxon>Eukaryota</taxon>
        <taxon>Fungi</taxon>
        <taxon>Dikarya</taxon>
        <taxon>Basidiomycota</taxon>
        <taxon>Agaricomycotina</taxon>
        <taxon>Agaricomycetes</taxon>
        <taxon>Agaricomycetidae</taxon>
        <taxon>Boletales</taxon>
        <taxon>Sclerodermatineae</taxon>
        <taxon>Pisolithaceae</taxon>
        <taxon>Pisolithus</taxon>
    </lineage>
</organism>
<accession>A0A0C9YZJ6</accession>
<proteinExistence type="predicted"/>
<feature type="non-terminal residue" evidence="1">
    <location>
        <position position="1"/>
    </location>
</feature>
<dbReference type="EMBL" id="KN833785">
    <property type="protein sequence ID" value="KIK19394.1"/>
    <property type="molecule type" value="Genomic_DNA"/>
</dbReference>
<dbReference type="OrthoDB" id="3261594at2759"/>
<reference evidence="2" key="2">
    <citation type="submission" date="2015-01" db="EMBL/GenBank/DDBJ databases">
        <title>Evolutionary Origins and Diversification of the Mycorrhizal Mutualists.</title>
        <authorList>
            <consortium name="DOE Joint Genome Institute"/>
            <consortium name="Mycorrhizal Genomics Consortium"/>
            <person name="Kohler A."/>
            <person name="Kuo A."/>
            <person name="Nagy L.G."/>
            <person name="Floudas D."/>
            <person name="Copeland A."/>
            <person name="Barry K.W."/>
            <person name="Cichocki N."/>
            <person name="Veneault-Fourrey C."/>
            <person name="LaButti K."/>
            <person name="Lindquist E.A."/>
            <person name="Lipzen A."/>
            <person name="Lundell T."/>
            <person name="Morin E."/>
            <person name="Murat C."/>
            <person name="Riley R."/>
            <person name="Ohm R."/>
            <person name="Sun H."/>
            <person name="Tunlid A."/>
            <person name="Henrissat B."/>
            <person name="Grigoriev I.V."/>
            <person name="Hibbett D.S."/>
            <person name="Martin F."/>
        </authorList>
    </citation>
    <scope>NUCLEOTIDE SEQUENCE [LARGE SCALE GENOMIC DNA]</scope>
    <source>
        <strain evidence="2">441</strain>
    </source>
</reference>
<gene>
    <name evidence="1" type="ORF">PISMIDRAFT_107676</name>
</gene>
<name>A0A0C9YZJ6_9AGAM</name>
<dbReference type="STRING" id="765257.A0A0C9YZJ6"/>
<protein>
    <submittedName>
        <fullName evidence="1">Uncharacterized protein</fullName>
    </submittedName>
</protein>
<dbReference type="Proteomes" id="UP000054018">
    <property type="component" value="Unassembled WGS sequence"/>
</dbReference>